<dbReference type="InterPro" id="IPR004389">
    <property type="entry name" value="Ribosomal_uL18_bac-type"/>
</dbReference>
<dbReference type="InterPro" id="IPR057268">
    <property type="entry name" value="Ribosomal_L18"/>
</dbReference>
<dbReference type="GO" id="GO:0006412">
    <property type="term" value="P:translation"/>
    <property type="evidence" value="ECO:0007669"/>
    <property type="project" value="UniProtKB-UniRule"/>
</dbReference>
<sequence>MKGIKANYLARERRRRRIRKRIFGTTDRPRLAVYKSNRYIYAQLINDEEGRTLAFASSLKYKEGKVNAKSIEIARRLGEDLGRQVKDMGIKQIVFDRSGYPYHGRIKALAEGVRQQGVKF</sequence>
<evidence type="ECO:0000313" key="8">
    <source>
        <dbReference type="EMBL" id="RLE07154.1"/>
    </source>
</evidence>
<comment type="function">
    <text evidence="7">This is one of the proteins that bind and probably mediate the attachment of the 5S RNA into the large ribosomal subunit, where it forms part of the central protuberance.</text>
</comment>
<keyword evidence="5 7" id="KW-0687">Ribonucleoprotein</keyword>
<proteinExistence type="inferred from homology"/>
<dbReference type="PANTHER" id="PTHR12899:SF3">
    <property type="entry name" value="LARGE RIBOSOMAL SUBUNIT PROTEIN UL18M"/>
    <property type="match status" value="1"/>
</dbReference>
<accession>A0A662D2V5</accession>
<keyword evidence="2 7" id="KW-0699">rRNA-binding</keyword>
<dbReference type="HAMAP" id="MF_01337_B">
    <property type="entry name" value="Ribosomal_uL18_B"/>
    <property type="match status" value="1"/>
</dbReference>
<dbReference type="GO" id="GO:0022625">
    <property type="term" value="C:cytosolic large ribosomal subunit"/>
    <property type="evidence" value="ECO:0007669"/>
    <property type="project" value="TreeGrafter"/>
</dbReference>
<keyword evidence="4 7" id="KW-0689">Ribosomal protein</keyword>
<dbReference type="Proteomes" id="UP000277457">
    <property type="component" value="Unassembled WGS sequence"/>
</dbReference>
<dbReference type="EMBL" id="QMPY01000116">
    <property type="protein sequence ID" value="RLE07154.1"/>
    <property type="molecule type" value="Genomic_DNA"/>
</dbReference>
<comment type="similarity">
    <text evidence="1 7">Belongs to the universal ribosomal protein uL18 family.</text>
</comment>
<dbReference type="AlphaFoldDB" id="A0A662D2V5"/>
<comment type="caution">
    <text evidence="8">The sequence shown here is derived from an EMBL/GenBank/DDBJ whole genome shotgun (WGS) entry which is preliminary data.</text>
</comment>
<dbReference type="GO" id="GO:0003735">
    <property type="term" value="F:structural constituent of ribosome"/>
    <property type="evidence" value="ECO:0007669"/>
    <property type="project" value="InterPro"/>
</dbReference>
<comment type="subunit">
    <text evidence="7">Part of the 50S ribosomal subunit; part of the 5S rRNA/L5/L18/L25 subcomplex. Contacts the 5S and 23S rRNAs.</text>
</comment>
<evidence type="ECO:0000256" key="4">
    <source>
        <dbReference type="ARBA" id="ARBA00022980"/>
    </source>
</evidence>
<evidence type="ECO:0000256" key="1">
    <source>
        <dbReference type="ARBA" id="ARBA00007116"/>
    </source>
</evidence>
<evidence type="ECO:0000256" key="7">
    <source>
        <dbReference type="HAMAP-Rule" id="MF_01337"/>
    </source>
</evidence>
<evidence type="ECO:0000313" key="9">
    <source>
        <dbReference type="Proteomes" id="UP000277457"/>
    </source>
</evidence>
<name>A0A662D2V5_UNCAE</name>
<evidence type="ECO:0000256" key="3">
    <source>
        <dbReference type="ARBA" id="ARBA00022884"/>
    </source>
</evidence>
<dbReference type="CDD" id="cd00432">
    <property type="entry name" value="Ribosomal_L18_L5e"/>
    <property type="match status" value="1"/>
</dbReference>
<reference evidence="8 9" key="1">
    <citation type="submission" date="2018-06" db="EMBL/GenBank/DDBJ databases">
        <title>Extensive metabolic versatility and redundancy in microbially diverse, dynamic hydrothermal sediments.</title>
        <authorList>
            <person name="Dombrowski N."/>
            <person name="Teske A."/>
            <person name="Baker B.J."/>
        </authorList>
    </citation>
    <scope>NUCLEOTIDE SEQUENCE [LARGE SCALE GENOMIC DNA]</scope>
    <source>
        <strain evidence="8">B7_G13</strain>
    </source>
</reference>
<gene>
    <name evidence="7" type="primary">rplR</name>
    <name evidence="8" type="ORF">DRZ78_03440</name>
</gene>
<dbReference type="NCBIfam" id="TIGR00060">
    <property type="entry name" value="L18_bact"/>
    <property type="match status" value="1"/>
</dbReference>
<dbReference type="InterPro" id="IPR005484">
    <property type="entry name" value="Ribosomal_uL18_bac/plant/anim"/>
</dbReference>
<dbReference type="Gene3D" id="3.30.420.100">
    <property type="match status" value="1"/>
</dbReference>
<evidence type="ECO:0000256" key="5">
    <source>
        <dbReference type="ARBA" id="ARBA00023274"/>
    </source>
</evidence>
<dbReference type="SUPFAM" id="SSF53137">
    <property type="entry name" value="Translational machinery components"/>
    <property type="match status" value="1"/>
</dbReference>
<evidence type="ECO:0000256" key="2">
    <source>
        <dbReference type="ARBA" id="ARBA00022730"/>
    </source>
</evidence>
<dbReference type="FunFam" id="3.30.420.100:FF:000001">
    <property type="entry name" value="50S ribosomal protein L18"/>
    <property type="match status" value="1"/>
</dbReference>
<dbReference type="PANTHER" id="PTHR12899">
    <property type="entry name" value="39S RIBOSOMAL PROTEIN L18, MITOCHONDRIAL"/>
    <property type="match status" value="1"/>
</dbReference>
<protein>
    <recommendedName>
        <fullName evidence="6 7">Large ribosomal subunit protein uL18</fullName>
    </recommendedName>
</protein>
<keyword evidence="3 7" id="KW-0694">RNA-binding</keyword>
<dbReference type="GO" id="GO:0008097">
    <property type="term" value="F:5S rRNA binding"/>
    <property type="evidence" value="ECO:0007669"/>
    <property type="project" value="TreeGrafter"/>
</dbReference>
<organism evidence="8 9">
    <name type="scientific">Aerophobetes bacterium</name>
    <dbReference type="NCBI Taxonomy" id="2030807"/>
    <lineage>
        <taxon>Bacteria</taxon>
        <taxon>Candidatus Aerophobota</taxon>
    </lineage>
</organism>
<dbReference type="Pfam" id="PF00861">
    <property type="entry name" value="Ribosomal_L18p"/>
    <property type="match status" value="1"/>
</dbReference>
<evidence type="ECO:0000256" key="6">
    <source>
        <dbReference type="ARBA" id="ARBA00035197"/>
    </source>
</evidence>